<sequence>MVKIINTISRIIVGCLFIFSGLVKLNDPYGTAFKLEEYFHVFSADFGSFFEVFTPYSLFLSIAIVGLEVILGIALLLNYRMKQTTWILLLLIVFFTFLTFYSFYFDKVKECGCFGTLIVLTPKQSFIKDLILLFFILIIFFLGRNQVSVFNTLKGDLLMLIVSFVTFYTGYHAANHLPYFDLLNFKVGNNIPQLMKAEETPKYKFILSKGGKEFEFLQENYPSDTSYKFVRYELLNKDTTKLVPKIIGFNVDSDEGDKTKEILTGKRLLITIPDVNKAFKNCEGGCVEKLRNLITQSEKMGFSPVILTEPGSSDVMEAFRHELQLAVPYYFMDDVILKMMVRSNPGILVLKDGTVLEKWHYNDIPDSDKLKMLQK</sequence>
<feature type="transmembrane region" description="Helical" evidence="5">
    <location>
        <begin position="155"/>
        <end position="174"/>
    </location>
</feature>
<keyword evidence="4 5" id="KW-0472">Membrane</keyword>
<dbReference type="STRING" id="153721.MYP_1371"/>
<feature type="domain" description="Methylamine utilisation protein MauE" evidence="6">
    <location>
        <begin position="4"/>
        <end position="141"/>
    </location>
</feature>
<dbReference type="eggNOG" id="COG2259">
    <property type="taxonomic scope" value="Bacteria"/>
</dbReference>
<dbReference type="EMBL" id="BBLT01000002">
    <property type="protein sequence ID" value="GAL84143.1"/>
    <property type="molecule type" value="Genomic_DNA"/>
</dbReference>
<gene>
    <name evidence="7" type="ORF">MYP_1371</name>
</gene>
<dbReference type="OrthoDB" id="9809429at2"/>
<dbReference type="InterPro" id="IPR009908">
    <property type="entry name" value="Methylamine_util_MauE"/>
</dbReference>
<organism evidence="7 8">
    <name type="scientific">Sporocytophaga myxococcoides</name>
    <dbReference type="NCBI Taxonomy" id="153721"/>
    <lineage>
        <taxon>Bacteria</taxon>
        <taxon>Pseudomonadati</taxon>
        <taxon>Bacteroidota</taxon>
        <taxon>Cytophagia</taxon>
        <taxon>Cytophagales</taxon>
        <taxon>Cytophagaceae</taxon>
        <taxon>Sporocytophaga</taxon>
    </lineage>
</organism>
<comment type="caution">
    <text evidence="7">The sequence shown here is derived from an EMBL/GenBank/DDBJ whole genome shotgun (WGS) entry which is preliminary data.</text>
</comment>
<evidence type="ECO:0000313" key="8">
    <source>
        <dbReference type="Proteomes" id="UP000030185"/>
    </source>
</evidence>
<keyword evidence="3 5" id="KW-1133">Transmembrane helix</keyword>
<evidence type="ECO:0000256" key="1">
    <source>
        <dbReference type="ARBA" id="ARBA00004141"/>
    </source>
</evidence>
<feature type="transmembrane region" description="Helical" evidence="5">
    <location>
        <begin position="7"/>
        <end position="25"/>
    </location>
</feature>
<evidence type="ECO:0000313" key="7">
    <source>
        <dbReference type="EMBL" id="GAL84143.1"/>
    </source>
</evidence>
<feature type="transmembrane region" description="Helical" evidence="5">
    <location>
        <begin position="56"/>
        <end position="79"/>
    </location>
</feature>
<evidence type="ECO:0000256" key="4">
    <source>
        <dbReference type="ARBA" id="ARBA00023136"/>
    </source>
</evidence>
<evidence type="ECO:0000256" key="5">
    <source>
        <dbReference type="SAM" id="Phobius"/>
    </source>
</evidence>
<dbReference type="Pfam" id="PF07291">
    <property type="entry name" value="MauE"/>
    <property type="match status" value="1"/>
</dbReference>
<evidence type="ECO:0000259" key="6">
    <source>
        <dbReference type="Pfam" id="PF07291"/>
    </source>
</evidence>
<dbReference type="GO" id="GO:0016020">
    <property type="term" value="C:membrane"/>
    <property type="evidence" value="ECO:0007669"/>
    <property type="project" value="UniProtKB-SubCell"/>
</dbReference>
<dbReference type="GO" id="GO:0030416">
    <property type="term" value="P:methylamine metabolic process"/>
    <property type="evidence" value="ECO:0007669"/>
    <property type="project" value="InterPro"/>
</dbReference>
<dbReference type="RefSeq" id="WP_045460218.1">
    <property type="nucleotide sequence ID" value="NZ_BBLT01000002.1"/>
</dbReference>
<comment type="subcellular location">
    <subcellularLocation>
        <location evidence="1">Membrane</location>
        <topology evidence="1">Multi-pass membrane protein</topology>
    </subcellularLocation>
</comment>
<keyword evidence="2 5" id="KW-0812">Transmembrane</keyword>
<protein>
    <submittedName>
        <fullName evidence="7">DoxX family protein</fullName>
    </submittedName>
</protein>
<proteinExistence type="predicted"/>
<evidence type="ECO:0000256" key="2">
    <source>
        <dbReference type="ARBA" id="ARBA00022692"/>
    </source>
</evidence>
<feature type="transmembrane region" description="Helical" evidence="5">
    <location>
        <begin position="125"/>
        <end position="143"/>
    </location>
</feature>
<dbReference type="Proteomes" id="UP000030185">
    <property type="component" value="Unassembled WGS sequence"/>
</dbReference>
<evidence type="ECO:0000256" key="3">
    <source>
        <dbReference type="ARBA" id="ARBA00022989"/>
    </source>
</evidence>
<name>A0A098LCU3_9BACT</name>
<feature type="transmembrane region" description="Helical" evidence="5">
    <location>
        <begin position="86"/>
        <end position="105"/>
    </location>
</feature>
<reference evidence="7 8" key="1">
    <citation type="submission" date="2014-09" db="EMBL/GenBank/DDBJ databases">
        <title>Sporocytophaga myxococcoides PG-01 genome sequencing.</title>
        <authorList>
            <person name="Liu L."/>
            <person name="Gao P.J."/>
            <person name="Chen G.J."/>
            <person name="Wang L.S."/>
        </authorList>
    </citation>
    <scope>NUCLEOTIDE SEQUENCE [LARGE SCALE GENOMIC DNA]</scope>
    <source>
        <strain evidence="7 8">PG-01</strain>
    </source>
</reference>
<accession>A0A098LCU3</accession>
<dbReference type="AlphaFoldDB" id="A0A098LCU3"/>
<keyword evidence="8" id="KW-1185">Reference proteome</keyword>
<dbReference type="NCBIfam" id="NF045576">
    <property type="entry name" value="BT_3928_fam"/>
    <property type="match status" value="1"/>
</dbReference>